<dbReference type="RefSeq" id="WP_184808200.1">
    <property type="nucleotide sequence ID" value="NZ_JACHJQ010000001.1"/>
</dbReference>
<keyword evidence="2" id="KW-1185">Reference proteome</keyword>
<proteinExistence type="predicted"/>
<dbReference type="AlphaFoldDB" id="A0A7W7PZ10"/>
<protein>
    <submittedName>
        <fullName evidence="1">Uncharacterized protein</fullName>
    </submittedName>
</protein>
<organism evidence="1 2">
    <name type="scientific">Actinophytocola algeriensis</name>
    <dbReference type="NCBI Taxonomy" id="1768010"/>
    <lineage>
        <taxon>Bacteria</taxon>
        <taxon>Bacillati</taxon>
        <taxon>Actinomycetota</taxon>
        <taxon>Actinomycetes</taxon>
        <taxon>Pseudonocardiales</taxon>
        <taxon>Pseudonocardiaceae</taxon>
    </lineage>
</organism>
<evidence type="ECO:0000313" key="1">
    <source>
        <dbReference type="EMBL" id="MBB4903874.1"/>
    </source>
</evidence>
<accession>A0A7W7PZ10</accession>
<reference evidence="1 2" key="1">
    <citation type="submission" date="2020-08" db="EMBL/GenBank/DDBJ databases">
        <title>Genomic Encyclopedia of Type Strains, Phase III (KMG-III): the genomes of soil and plant-associated and newly described type strains.</title>
        <authorList>
            <person name="Whitman W."/>
        </authorList>
    </citation>
    <scope>NUCLEOTIDE SEQUENCE [LARGE SCALE GENOMIC DNA]</scope>
    <source>
        <strain evidence="1 2">CECT 8960</strain>
    </source>
</reference>
<name>A0A7W7PZ10_9PSEU</name>
<sequence>MVVTAIVCVLVALGALVTAAVLRNERANDAQQGEPTTPPTTTSGAGANGCLVDPCTVVGPIPIGGITVQLVADAGGRSGRVQIGGGGASDVIEVTITKLGAVLGPDSLQCAAGSLSACVVRGATADGMLGQVVVGRSAKWASLDKPFGSDAGYVGVQEVTGRQTGPEVLVAQHRCDPSTTADCSATPVYVQFFTLKSESLGCTRNYARLESIPGWPAVDLADVTFRDCP</sequence>
<dbReference type="EMBL" id="JACHJQ010000001">
    <property type="protein sequence ID" value="MBB4903874.1"/>
    <property type="molecule type" value="Genomic_DNA"/>
</dbReference>
<evidence type="ECO:0000313" key="2">
    <source>
        <dbReference type="Proteomes" id="UP000520767"/>
    </source>
</evidence>
<gene>
    <name evidence="1" type="ORF">FHR82_000084</name>
</gene>
<dbReference type="Proteomes" id="UP000520767">
    <property type="component" value="Unassembled WGS sequence"/>
</dbReference>
<comment type="caution">
    <text evidence="1">The sequence shown here is derived from an EMBL/GenBank/DDBJ whole genome shotgun (WGS) entry which is preliminary data.</text>
</comment>